<dbReference type="EMBL" id="JAULSX010000004">
    <property type="protein sequence ID" value="KAK3492933.1"/>
    <property type="molecule type" value="Genomic_DNA"/>
</dbReference>
<comment type="caution">
    <text evidence="1">The sequence shown here is derived from an EMBL/GenBank/DDBJ whole genome shotgun (WGS) entry which is preliminary data.</text>
</comment>
<dbReference type="GeneID" id="87870196"/>
<gene>
    <name evidence="1" type="ORF">B0T23DRAFT_153018</name>
</gene>
<keyword evidence="2" id="KW-1185">Reference proteome</keyword>
<proteinExistence type="predicted"/>
<reference evidence="1 2" key="1">
    <citation type="journal article" date="2023" name="Mol. Phylogenet. Evol.">
        <title>Genome-scale phylogeny and comparative genomics of the fungal order Sordariales.</title>
        <authorList>
            <person name="Hensen N."/>
            <person name="Bonometti L."/>
            <person name="Westerberg I."/>
            <person name="Brannstrom I.O."/>
            <person name="Guillou S."/>
            <person name="Cros-Aarteil S."/>
            <person name="Calhoun S."/>
            <person name="Haridas S."/>
            <person name="Kuo A."/>
            <person name="Mondo S."/>
            <person name="Pangilinan J."/>
            <person name="Riley R."/>
            <person name="LaButti K."/>
            <person name="Andreopoulos B."/>
            <person name="Lipzen A."/>
            <person name="Chen C."/>
            <person name="Yan M."/>
            <person name="Daum C."/>
            <person name="Ng V."/>
            <person name="Clum A."/>
            <person name="Steindorff A."/>
            <person name="Ohm R.A."/>
            <person name="Martin F."/>
            <person name="Silar P."/>
            <person name="Natvig D.O."/>
            <person name="Lalanne C."/>
            <person name="Gautier V."/>
            <person name="Ament-Velasquez S.L."/>
            <person name="Kruys A."/>
            <person name="Hutchinson M.I."/>
            <person name="Powell A.J."/>
            <person name="Barry K."/>
            <person name="Miller A.N."/>
            <person name="Grigoriev I.V."/>
            <person name="Debuchy R."/>
            <person name="Gladieux P."/>
            <person name="Hiltunen Thoren M."/>
            <person name="Johannesson H."/>
        </authorList>
    </citation>
    <scope>NUCLEOTIDE SEQUENCE [LARGE SCALE GENOMIC DNA]</scope>
    <source>
        <strain evidence="1 2">FGSC 10403</strain>
    </source>
</reference>
<dbReference type="RefSeq" id="XP_062693391.1">
    <property type="nucleotide sequence ID" value="XM_062832574.1"/>
</dbReference>
<organism evidence="1 2">
    <name type="scientific">Neurospora hispaniola</name>
    <dbReference type="NCBI Taxonomy" id="588809"/>
    <lineage>
        <taxon>Eukaryota</taxon>
        <taxon>Fungi</taxon>
        <taxon>Dikarya</taxon>
        <taxon>Ascomycota</taxon>
        <taxon>Pezizomycotina</taxon>
        <taxon>Sordariomycetes</taxon>
        <taxon>Sordariomycetidae</taxon>
        <taxon>Sordariales</taxon>
        <taxon>Sordariaceae</taxon>
        <taxon>Neurospora</taxon>
    </lineage>
</organism>
<sequence length="72" mass="8319">MNLCPLCALSYMPSFSLRIPTWICLVCAWTCAFMCQEVSVTTALRKELMVWSSTRVDSSNGRHWKVNVFQRN</sequence>
<protein>
    <submittedName>
        <fullName evidence="1">Uncharacterized protein</fullName>
    </submittedName>
</protein>
<dbReference type="AlphaFoldDB" id="A0AAJ0MRR9"/>
<accession>A0AAJ0MRR9</accession>
<evidence type="ECO:0000313" key="1">
    <source>
        <dbReference type="EMBL" id="KAK3492933.1"/>
    </source>
</evidence>
<name>A0AAJ0MRR9_9PEZI</name>
<evidence type="ECO:0000313" key="2">
    <source>
        <dbReference type="Proteomes" id="UP001285908"/>
    </source>
</evidence>
<dbReference type="Proteomes" id="UP001285908">
    <property type="component" value="Unassembled WGS sequence"/>
</dbReference>